<gene>
    <name evidence="3" type="primary">LOC117137595</name>
</gene>
<feature type="chain" id="PRO_5028454866" evidence="1">
    <location>
        <begin position="24"/>
        <end position="246"/>
    </location>
</feature>
<evidence type="ECO:0000313" key="3">
    <source>
        <dbReference type="RefSeq" id="XP_033154997.1"/>
    </source>
</evidence>
<dbReference type="Proteomes" id="UP000515162">
    <property type="component" value="Chromosome 2R"/>
</dbReference>
<organism evidence="2 3">
    <name type="scientific">Drosophila mauritiana</name>
    <name type="common">Fruit fly</name>
    <dbReference type="NCBI Taxonomy" id="7226"/>
    <lineage>
        <taxon>Eukaryota</taxon>
        <taxon>Metazoa</taxon>
        <taxon>Ecdysozoa</taxon>
        <taxon>Arthropoda</taxon>
        <taxon>Hexapoda</taxon>
        <taxon>Insecta</taxon>
        <taxon>Pterygota</taxon>
        <taxon>Neoptera</taxon>
        <taxon>Endopterygota</taxon>
        <taxon>Diptera</taxon>
        <taxon>Brachycera</taxon>
        <taxon>Muscomorpha</taxon>
        <taxon>Ephydroidea</taxon>
        <taxon>Drosophilidae</taxon>
        <taxon>Drosophila</taxon>
        <taxon>Sophophora</taxon>
    </lineage>
</organism>
<proteinExistence type="predicted"/>
<dbReference type="GeneID" id="117137595"/>
<name>A0A6P8JFM2_DROMA</name>
<evidence type="ECO:0000256" key="1">
    <source>
        <dbReference type="SAM" id="SignalP"/>
    </source>
</evidence>
<accession>A0A6P8JFM2</accession>
<dbReference type="AlphaFoldDB" id="A0A6P8JFM2"/>
<keyword evidence="1" id="KW-0732">Signal</keyword>
<reference evidence="3" key="1">
    <citation type="submission" date="2025-08" db="UniProtKB">
        <authorList>
            <consortium name="RefSeq"/>
        </authorList>
    </citation>
    <scope>IDENTIFICATION</scope>
    <source>
        <strain evidence="3">Mau12</strain>
        <tissue evidence="3">Whole Body</tissue>
    </source>
</reference>
<sequence>MGSNTGAWILLGLLAGIASLSSAANIQRNEDQTILQNNGNTFLSNGAGQIIRGPDGKTVLIGSDGRRIITDAHSSEDDSSQDYDHHGGSYNNVIINGGSGSSVIQGDGHSFIVGDASHGSYMNSNGRSIRIINGAIELNDHGQVYTFQPKAKGVTEKETVTINGQPAQVEYSNGDIVIELADHTVIAKTGGRTFLGDRESFNNRDKLEAEAKNYADRIQHEVHANLQKTMADIQRDLQDSLGNIFY</sequence>
<evidence type="ECO:0000313" key="2">
    <source>
        <dbReference type="Proteomes" id="UP000515162"/>
    </source>
</evidence>
<dbReference type="RefSeq" id="XP_033154997.1">
    <property type="nucleotide sequence ID" value="XM_033299106.1"/>
</dbReference>
<protein>
    <submittedName>
        <fullName evidence="3">Uncharacterized protein LOC117137595</fullName>
    </submittedName>
</protein>
<feature type="signal peptide" evidence="1">
    <location>
        <begin position="1"/>
        <end position="23"/>
    </location>
</feature>
<keyword evidence="2" id="KW-1185">Reference proteome</keyword>